<keyword evidence="1" id="KW-0472">Membrane</keyword>
<feature type="transmembrane region" description="Helical" evidence="1">
    <location>
        <begin position="38"/>
        <end position="57"/>
    </location>
</feature>
<gene>
    <name evidence="2" type="ORF">AMYX_04550</name>
</gene>
<dbReference type="SUPFAM" id="SSF56300">
    <property type="entry name" value="Metallo-dependent phosphatases"/>
    <property type="match status" value="1"/>
</dbReference>
<keyword evidence="1" id="KW-0812">Transmembrane</keyword>
<keyword evidence="1" id="KW-1133">Transmembrane helix</keyword>
<dbReference type="InterPro" id="IPR022507">
    <property type="entry name" value="Metallophosphoesterase_RPA4764"/>
</dbReference>
<comment type="caution">
    <text evidence="2">The sequence shown here is derived from an EMBL/GenBank/DDBJ whole genome shotgun (WGS) entry which is preliminary data.</text>
</comment>
<evidence type="ECO:0008006" key="4">
    <source>
        <dbReference type="Google" id="ProtNLM"/>
    </source>
</evidence>
<name>A0A7I9VH54_9BACT</name>
<dbReference type="PANTHER" id="PTHR43143:SF1">
    <property type="entry name" value="SERINE_THREONINE-PROTEIN PHOSPHATASE CPPED1"/>
    <property type="match status" value="1"/>
</dbReference>
<organism evidence="2 3">
    <name type="scientific">Anaeromyxobacter diazotrophicus</name>
    <dbReference type="NCBI Taxonomy" id="2590199"/>
    <lineage>
        <taxon>Bacteria</taxon>
        <taxon>Pseudomonadati</taxon>
        <taxon>Myxococcota</taxon>
        <taxon>Myxococcia</taxon>
        <taxon>Myxococcales</taxon>
        <taxon>Cystobacterineae</taxon>
        <taxon>Anaeromyxobacteraceae</taxon>
        <taxon>Anaeromyxobacter</taxon>
    </lineage>
</organism>
<evidence type="ECO:0000313" key="2">
    <source>
        <dbReference type="EMBL" id="GEJ55714.1"/>
    </source>
</evidence>
<dbReference type="NCBIfam" id="TIGR03768">
    <property type="entry name" value="RPA4764"/>
    <property type="match status" value="1"/>
</dbReference>
<reference evidence="3" key="1">
    <citation type="journal article" date="2020" name="Appl. Environ. Microbiol.">
        <title>Diazotrophic Anaeromyxobacter Isolates from Soils.</title>
        <authorList>
            <person name="Masuda Y."/>
            <person name="Yamanaka H."/>
            <person name="Xu Z.X."/>
            <person name="Shiratori Y."/>
            <person name="Aono T."/>
            <person name="Amachi S."/>
            <person name="Senoo K."/>
            <person name="Itoh H."/>
        </authorList>
    </citation>
    <scope>NUCLEOTIDE SEQUENCE [LARGE SCALE GENOMIC DNA]</scope>
    <source>
        <strain evidence="3">R267</strain>
    </source>
</reference>
<dbReference type="CDD" id="cd00838">
    <property type="entry name" value="MPP_superfamily"/>
    <property type="match status" value="1"/>
</dbReference>
<dbReference type="AlphaFoldDB" id="A0A7I9VH54"/>
<dbReference type="InterPro" id="IPR051918">
    <property type="entry name" value="STPP_CPPED1"/>
</dbReference>
<dbReference type="InterPro" id="IPR029052">
    <property type="entry name" value="Metallo-depent_PP-like"/>
</dbReference>
<sequence>MAHDDAGKARLLLSGDDARLVRGPEASRLVRGVTRREFVAFSFGAAAALASLGGPGAGCGSSRSRRPAGYPIDATVARTTERVLSFPMPAKVATPGSGSGLAPVELPLVSRYAAYGYGDHAFGGGLAVEQRLDLMPAGYAIPSGPRLARLATFFAMSDVHITDKEAPNQLIYLQQADATFGGPMTSLYSPVMRYSTQVLDAAVQTVNALHRETPFDFGICLGDVCNSSQYNELRWYLDVLDGKVIAPSSGAHLGADAVDYQRPFQAAGLDRSIPWYQVLGNHDHFFLGTFPVDAVPSLGIREAYTAGEVWAAGDILVPRGLAHFPCLFDIPAGLAPRTYYPGVLDGSTAGGDVRGAGAVASVGAPPPVTADPDRRPLLRSDWIQEFFDTATGPAGHGFGLVDPSMGSGFACYSFFPRPGIPLKVIVLDDTQAEGDGSHDIHGHGFLDATRWAWLQAELAAGQASDQLMIVAAHIPIAVSGIGTETEWWESAKDPDATVQNAVTLAGLVATLQATPNLLMWIAGHRHLNTVKAFTPLAGGPPESGFWQVETASLRDFPQQFRTFEIHLNGDYSVSIVTTNVDPAVAEGTPAAESRASGIAAMQIVQPDGHYNARNVPAVLGIPVESMDPTRPQDGSSDPSIRYGQVAGVPYCASYNAELLKPLGPAMVAALRAAFPGAAG</sequence>
<keyword evidence="3" id="KW-1185">Reference proteome</keyword>
<dbReference type="EMBL" id="BJTG01000001">
    <property type="protein sequence ID" value="GEJ55714.1"/>
    <property type="molecule type" value="Genomic_DNA"/>
</dbReference>
<dbReference type="RefSeq" id="WP_176062493.1">
    <property type="nucleotide sequence ID" value="NZ_BJTG01000001.1"/>
</dbReference>
<evidence type="ECO:0000256" key="1">
    <source>
        <dbReference type="SAM" id="Phobius"/>
    </source>
</evidence>
<dbReference type="Proteomes" id="UP000503640">
    <property type="component" value="Unassembled WGS sequence"/>
</dbReference>
<dbReference type="Gene3D" id="3.60.21.10">
    <property type="match status" value="1"/>
</dbReference>
<evidence type="ECO:0000313" key="3">
    <source>
        <dbReference type="Proteomes" id="UP000503640"/>
    </source>
</evidence>
<proteinExistence type="predicted"/>
<protein>
    <recommendedName>
        <fullName evidence="4">Metallophosphoesterase</fullName>
    </recommendedName>
</protein>
<dbReference type="PANTHER" id="PTHR43143">
    <property type="entry name" value="METALLOPHOSPHOESTERASE, CALCINEURIN SUPERFAMILY"/>
    <property type="match status" value="1"/>
</dbReference>
<accession>A0A7I9VH54</accession>